<gene>
    <name evidence="1" type="ORF">LIQ10_19905</name>
</gene>
<evidence type="ECO:0000313" key="1">
    <source>
        <dbReference type="EMBL" id="MCB5495950.1"/>
    </source>
</evidence>
<comment type="caution">
    <text evidence="1">The sequence shown here is derived from an EMBL/GenBank/DDBJ whole genome shotgun (WGS) entry which is preliminary data.</text>
</comment>
<reference evidence="1" key="1">
    <citation type="submission" date="2021-10" db="EMBL/GenBank/DDBJ databases">
        <title>Collection of gut derived symbiotic bacterial strains cultured from healthy donors.</title>
        <authorList>
            <person name="Lin H."/>
            <person name="Littmann E."/>
            <person name="Claire K."/>
            <person name="Pamer E."/>
        </authorList>
    </citation>
    <scope>NUCLEOTIDE SEQUENCE</scope>
    <source>
        <strain evidence="1">MSK.23.4</strain>
    </source>
</reference>
<proteinExistence type="predicted"/>
<dbReference type="AlphaFoldDB" id="A0AAJ1F2S3"/>
<dbReference type="Proteomes" id="UP001297422">
    <property type="component" value="Unassembled WGS sequence"/>
</dbReference>
<protein>
    <submittedName>
        <fullName evidence="1">Uncharacterized protein</fullName>
    </submittedName>
</protein>
<feature type="non-terminal residue" evidence="1">
    <location>
        <position position="1"/>
    </location>
</feature>
<evidence type="ECO:0000313" key="2">
    <source>
        <dbReference type="Proteomes" id="UP001297422"/>
    </source>
</evidence>
<organism evidence="1 2">
    <name type="scientific">Mediterraneibacter gnavus</name>
    <name type="common">Ruminococcus gnavus</name>
    <dbReference type="NCBI Taxonomy" id="33038"/>
    <lineage>
        <taxon>Bacteria</taxon>
        <taxon>Bacillati</taxon>
        <taxon>Bacillota</taxon>
        <taxon>Clostridia</taxon>
        <taxon>Lachnospirales</taxon>
        <taxon>Lachnospiraceae</taxon>
        <taxon>Mediterraneibacter</taxon>
    </lineage>
</organism>
<sequence>YFNKKFLSGTYINDINVSGLTLTEANEKLAEQIDARSLKLIFNDEATETVSGSECGVRYNSNNNVKNILKKQNSFGWIGAYFNKSKNVVNDLAEVDETV</sequence>
<feature type="non-terminal residue" evidence="1">
    <location>
        <position position="99"/>
    </location>
</feature>
<dbReference type="EMBL" id="JAJBNC010000218">
    <property type="protein sequence ID" value="MCB5495950.1"/>
    <property type="molecule type" value="Genomic_DNA"/>
</dbReference>
<name>A0AAJ1F2S3_MEDGN</name>
<accession>A0AAJ1F2S3</accession>